<dbReference type="EMBL" id="CP017476">
    <property type="protein sequence ID" value="AOW15049.1"/>
    <property type="molecule type" value="Genomic_DNA"/>
</dbReference>
<keyword evidence="3" id="KW-1185">Reference proteome</keyword>
<gene>
    <name evidence="1" type="ORF">LPB072_21800</name>
    <name evidence="2" type="ORF">LPB72_21185</name>
</gene>
<dbReference type="OrthoDB" id="6385263at2"/>
<dbReference type="RefSeq" id="WP_066096029.1">
    <property type="nucleotide sequence ID" value="NZ_CP017476.1"/>
</dbReference>
<reference evidence="2 3" key="1">
    <citation type="submission" date="2016-02" db="EMBL/GenBank/DDBJ databases">
        <title>Draft genome sequence of Hydrogenophaga sp. LPB0072.</title>
        <authorList>
            <person name="Shin S.-K."/>
            <person name="Yi H."/>
        </authorList>
    </citation>
    <scope>NUCLEOTIDE SEQUENCE [LARGE SCALE GENOMIC DNA]</scope>
    <source>
        <strain evidence="2 3">LPB0072</strain>
    </source>
</reference>
<name>A0A167GIQ1_9BURK</name>
<dbReference type="AlphaFoldDB" id="A0A167GIQ1"/>
<evidence type="ECO:0000313" key="3">
    <source>
        <dbReference type="Proteomes" id="UP000185657"/>
    </source>
</evidence>
<dbReference type="Proteomes" id="UP000185680">
    <property type="component" value="Chromosome"/>
</dbReference>
<evidence type="ECO:0000313" key="4">
    <source>
        <dbReference type="Proteomes" id="UP000185680"/>
    </source>
</evidence>
<evidence type="ECO:0000313" key="2">
    <source>
        <dbReference type="EMBL" id="OAD39501.1"/>
    </source>
</evidence>
<dbReference type="STRING" id="1763535.LPB072_21800"/>
<accession>A0A167GIQ1</accession>
<protein>
    <submittedName>
        <fullName evidence="1">Uncharacterized protein</fullName>
    </submittedName>
</protein>
<dbReference type="KEGG" id="hyl:LPB072_21800"/>
<evidence type="ECO:0000313" key="1">
    <source>
        <dbReference type="EMBL" id="AOW15049.1"/>
    </source>
</evidence>
<proteinExistence type="predicted"/>
<reference evidence="1 4" key="2">
    <citation type="submission" date="2016-10" db="EMBL/GenBank/DDBJ databases">
        <title>Hydorgenophaga sp. LPB0072 isolated from gastropod.</title>
        <authorList>
            <person name="Kim E."/>
            <person name="Yi H."/>
        </authorList>
    </citation>
    <scope>NUCLEOTIDE SEQUENCE [LARGE SCALE GENOMIC DNA]</scope>
    <source>
        <strain evidence="1 4">LPB0072</strain>
    </source>
</reference>
<dbReference type="Proteomes" id="UP000185657">
    <property type="component" value="Unassembled WGS sequence"/>
</dbReference>
<dbReference type="EMBL" id="LVWD01000042">
    <property type="protein sequence ID" value="OAD39501.1"/>
    <property type="molecule type" value="Genomic_DNA"/>
</dbReference>
<sequence>MPTQTLSAVSIAKVLGTHVATWLRNLSRAKSARQQESLKAINKVILALRLTQAYSRGLQEGQQNHSTEGEIAVQWTELGQELERLGLKSLAKKCDVAGRYWADPGQLDAEFLRQAKTDFASVEKLARGLQVKIKLGKP</sequence>
<organism evidence="1 4">
    <name type="scientific">Hydrogenophaga crassostreae</name>
    <dbReference type="NCBI Taxonomy" id="1763535"/>
    <lineage>
        <taxon>Bacteria</taxon>
        <taxon>Pseudomonadati</taxon>
        <taxon>Pseudomonadota</taxon>
        <taxon>Betaproteobacteria</taxon>
        <taxon>Burkholderiales</taxon>
        <taxon>Comamonadaceae</taxon>
        <taxon>Hydrogenophaga</taxon>
    </lineage>
</organism>